<feature type="region of interest" description="Disordered" evidence="1">
    <location>
        <begin position="192"/>
        <end position="211"/>
    </location>
</feature>
<evidence type="ECO:0000313" key="4">
    <source>
        <dbReference type="EMBL" id="KAG2445679.1"/>
    </source>
</evidence>
<evidence type="ECO:0000256" key="1">
    <source>
        <dbReference type="SAM" id="MobiDB-lite"/>
    </source>
</evidence>
<sequence length="462" mass="48050">MARPFSQNCLVGLIVLLGLAGQAHVASGLDNSAQVFSGLGGDKPLCVTIRSFPADSSPAALQLQSASSLYQFTAEECLRVQPLLVAELTSAAESWGIRVTSAFRPAACTGVAISVCGAVSDTSSMRALGSRMQDTSPRYFRALFGIRPSVTECPPRYRDAKLSLEILAARGSADECLVVVRGDSCDALIARDDSEEASVSPEQLAASSDDEPDRAAAAAVYEEAARAASGGRRLRALFWPFSMGSRNQQCERKAYTTPFVMNPLVDQLAGLTPGSTRWCFGLHIISAPPGQSGCSHADALGTLEVVADKALSSNLLGAKLRSTPAHSDASSSPLVALEKDLSTEWVAAAASGDGAEVRQQGHLLRIGGLRLRSSRDLGTTTQYQVCLDLASGATLADLCGGGSCVVALQDPKGKCCPTFAAAAADPSQHVAAAAGSTGQQAQQQPKHAAGGRRMARSALEKQ</sequence>
<feature type="domain" description="Pherophorin" evidence="3">
    <location>
        <begin position="248"/>
        <end position="417"/>
    </location>
</feature>
<dbReference type="Proteomes" id="UP000650467">
    <property type="component" value="Unassembled WGS sequence"/>
</dbReference>
<reference evidence="4" key="1">
    <citation type="journal article" date="2020" name="bioRxiv">
        <title>Comparative genomics of Chlamydomonas.</title>
        <authorList>
            <person name="Craig R.J."/>
            <person name="Hasan A.R."/>
            <person name="Ness R.W."/>
            <person name="Keightley P.D."/>
        </authorList>
    </citation>
    <scope>NUCLEOTIDE SEQUENCE</scope>
    <source>
        <strain evidence="4">SAG 7.73</strain>
    </source>
</reference>
<keyword evidence="2" id="KW-0732">Signal</keyword>
<protein>
    <recommendedName>
        <fullName evidence="3">Pherophorin domain-containing protein</fullName>
    </recommendedName>
</protein>
<evidence type="ECO:0000259" key="3">
    <source>
        <dbReference type="Pfam" id="PF12499"/>
    </source>
</evidence>
<feature type="compositionally biased region" description="Low complexity" evidence="1">
    <location>
        <begin position="431"/>
        <end position="444"/>
    </location>
</feature>
<dbReference type="InterPro" id="IPR024616">
    <property type="entry name" value="Pherophorin"/>
</dbReference>
<proteinExistence type="predicted"/>
<dbReference type="AlphaFoldDB" id="A0A835WDU4"/>
<feature type="signal peptide" evidence="2">
    <location>
        <begin position="1"/>
        <end position="28"/>
    </location>
</feature>
<gene>
    <name evidence="4" type="ORF">HXX76_000287</name>
</gene>
<feature type="region of interest" description="Disordered" evidence="1">
    <location>
        <begin position="431"/>
        <end position="462"/>
    </location>
</feature>
<name>A0A835WDU4_CHLIN</name>
<keyword evidence="5" id="KW-1185">Reference proteome</keyword>
<dbReference type="Pfam" id="PF12499">
    <property type="entry name" value="DUF3707"/>
    <property type="match status" value="1"/>
</dbReference>
<feature type="chain" id="PRO_5032752551" description="Pherophorin domain-containing protein" evidence="2">
    <location>
        <begin position="29"/>
        <end position="462"/>
    </location>
</feature>
<accession>A0A835WDU4</accession>
<evidence type="ECO:0000256" key="2">
    <source>
        <dbReference type="SAM" id="SignalP"/>
    </source>
</evidence>
<organism evidence="4 5">
    <name type="scientific">Chlamydomonas incerta</name>
    <dbReference type="NCBI Taxonomy" id="51695"/>
    <lineage>
        <taxon>Eukaryota</taxon>
        <taxon>Viridiplantae</taxon>
        <taxon>Chlorophyta</taxon>
        <taxon>core chlorophytes</taxon>
        <taxon>Chlorophyceae</taxon>
        <taxon>CS clade</taxon>
        <taxon>Chlamydomonadales</taxon>
        <taxon>Chlamydomonadaceae</taxon>
        <taxon>Chlamydomonas</taxon>
    </lineage>
</organism>
<comment type="caution">
    <text evidence="4">The sequence shown here is derived from an EMBL/GenBank/DDBJ whole genome shotgun (WGS) entry which is preliminary data.</text>
</comment>
<dbReference type="EMBL" id="JAEHOC010000001">
    <property type="protein sequence ID" value="KAG2445679.1"/>
    <property type="molecule type" value="Genomic_DNA"/>
</dbReference>
<evidence type="ECO:0000313" key="5">
    <source>
        <dbReference type="Proteomes" id="UP000650467"/>
    </source>
</evidence>
<dbReference type="OrthoDB" id="536796at2759"/>